<evidence type="ECO:0000313" key="6">
    <source>
        <dbReference type="Proteomes" id="UP000636004"/>
    </source>
</evidence>
<name>A0A918VBW2_9FLAO</name>
<accession>A0A918VBW2</accession>
<reference evidence="5" key="1">
    <citation type="journal article" date="2014" name="Int. J. Syst. Evol. Microbiol.">
        <title>Complete genome sequence of Corynebacterium casei LMG S-19264T (=DSM 44701T), isolated from a smear-ripened cheese.</title>
        <authorList>
            <consortium name="US DOE Joint Genome Institute (JGI-PGF)"/>
            <person name="Walter F."/>
            <person name="Albersmeier A."/>
            <person name="Kalinowski J."/>
            <person name="Ruckert C."/>
        </authorList>
    </citation>
    <scope>NUCLEOTIDE SEQUENCE</scope>
    <source>
        <strain evidence="5">KCTC 12710</strain>
    </source>
</reference>
<dbReference type="InterPro" id="IPR002579">
    <property type="entry name" value="Met_Sox_Rdtase_MsrB_dom"/>
</dbReference>
<protein>
    <recommendedName>
        <fullName evidence="1">peptide-methionine (R)-S-oxide reductase</fullName>
        <ecNumber evidence="1">1.8.4.12</ecNumber>
    </recommendedName>
</protein>
<comment type="caution">
    <text evidence="5">The sequence shown here is derived from an EMBL/GenBank/DDBJ whole genome shotgun (WGS) entry which is preliminary data.</text>
</comment>
<dbReference type="EC" id="1.8.4.12" evidence="1"/>
<proteinExistence type="predicted"/>
<dbReference type="InterPro" id="IPR011057">
    <property type="entry name" value="Mss4-like_sf"/>
</dbReference>
<dbReference type="GO" id="GO:0005737">
    <property type="term" value="C:cytoplasm"/>
    <property type="evidence" value="ECO:0007669"/>
    <property type="project" value="TreeGrafter"/>
</dbReference>
<evidence type="ECO:0000259" key="4">
    <source>
        <dbReference type="PROSITE" id="PS51790"/>
    </source>
</evidence>
<dbReference type="Gene3D" id="2.170.150.20">
    <property type="entry name" value="Peptide methionine sulfoxide reductase"/>
    <property type="match status" value="1"/>
</dbReference>
<dbReference type="InterPro" id="IPR028427">
    <property type="entry name" value="Met_Sox_Rdtase_MsrB"/>
</dbReference>
<dbReference type="GO" id="GO:0033743">
    <property type="term" value="F:peptide-methionine (R)-S-oxide reductase activity"/>
    <property type="evidence" value="ECO:0007669"/>
    <property type="project" value="UniProtKB-EC"/>
</dbReference>
<dbReference type="GO" id="GO:0006979">
    <property type="term" value="P:response to oxidative stress"/>
    <property type="evidence" value="ECO:0007669"/>
    <property type="project" value="InterPro"/>
</dbReference>
<dbReference type="GO" id="GO:0030091">
    <property type="term" value="P:protein repair"/>
    <property type="evidence" value="ECO:0007669"/>
    <property type="project" value="InterPro"/>
</dbReference>
<dbReference type="NCBIfam" id="TIGR00357">
    <property type="entry name" value="peptide-methionine (R)-S-oxide reductase MsrB"/>
    <property type="match status" value="1"/>
</dbReference>
<dbReference type="PANTHER" id="PTHR10173">
    <property type="entry name" value="METHIONINE SULFOXIDE REDUCTASE"/>
    <property type="match status" value="1"/>
</dbReference>
<evidence type="ECO:0000256" key="1">
    <source>
        <dbReference type="ARBA" id="ARBA00012499"/>
    </source>
</evidence>
<sequence>MKKIFILSIALIMSSCNGNSQKASQKEYAISKTEAEWKTQLTNAEYTVLRQAGTERAFSSPLNKNYKPGIYVCKACETPLFKSKHKYDSGSGWPSFDREIMGNVAFSTDHNLGYARTEEHCATCGSHLGHVFNDGPRETTGKRHCINGVALKFIASK</sequence>
<dbReference type="PROSITE" id="PS51790">
    <property type="entry name" value="MSRB"/>
    <property type="match status" value="1"/>
</dbReference>
<dbReference type="PANTHER" id="PTHR10173:SF52">
    <property type="entry name" value="METHIONINE-R-SULFOXIDE REDUCTASE B1"/>
    <property type="match status" value="1"/>
</dbReference>
<dbReference type="PROSITE" id="PS51257">
    <property type="entry name" value="PROKAR_LIPOPROTEIN"/>
    <property type="match status" value="1"/>
</dbReference>
<keyword evidence="6" id="KW-1185">Reference proteome</keyword>
<keyword evidence="2" id="KW-0560">Oxidoreductase</keyword>
<feature type="domain" description="MsrB" evidence="4">
    <location>
        <begin position="34"/>
        <end position="156"/>
    </location>
</feature>
<dbReference type="Pfam" id="PF01641">
    <property type="entry name" value="SelR"/>
    <property type="match status" value="1"/>
</dbReference>
<dbReference type="Proteomes" id="UP000636004">
    <property type="component" value="Unassembled WGS sequence"/>
</dbReference>
<gene>
    <name evidence="5" type="primary">mrsB1</name>
    <name evidence="5" type="ORF">GCM10007028_26290</name>
</gene>
<dbReference type="RefSeq" id="WP_189361443.1">
    <property type="nucleotide sequence ID" value="NZ_BMWZ01000006.1"/>
</dbReference>
<reference evidence="5" key="2">
    <citation type="submission" date="2020-09" db="EMBL/GenBank/DDBJ databases">
        <authorList>
            <person name="Sun Q."/>
            <person name="Kim S."/>
        </authorList>
    </citation>
    <scope>NUCLEOTIDE SEQUENCE</scope>
    <source>
        <strain evidence="5">KCTC 12710</strain>
    </source>
</reference>
<dbReference type="SUPFAM" id="SSF51316">
    <property type="entry name" value="Mss4-like"/>
    <property type="match status" value="1"/>
</dbReference>
<dbReference type="EMBL" id="BMWZ01000006">
    <property type="protein sequence ID" value="GGZ86924.1"/>
    <property type="molecule type" value="Genomic_DNA"/>
</dbReference>
<organism evidence="5 6">
    <name type="scientific">Algibacter mikhailovii</name>
    <dbReference type="NCBI Taxonomy" id="425498"/>
    <lineage>
        <taxon>Bacteria</taxon>
        <taxon>Pseudomonadati</taxon>
        <taxon>Bacteroidota</taxon>
        <taxon>Flavobacteriia</taxon>
        <taxon>Flavobacteriales</taxon>
        <taxon>Flavobacteriaceae</taxon>
        <taxon>Algibacter</taxon>
    </lineage>
</organism>
<comment type="catalytic activity">
    <reaction evidence="3">
        <text>L-methionyl-[protein] + [thioredoxin]-disulfide + H2O = L-methionyl-(R)-S-oxide-[protein] + [thioredoxin]-dithiol</text>
        <dbReference type="Rhea" id="RHEA:24164"/>
        <dbReference type="Rhea" id="RHEA-COMP:10698"/>
        <dbReference type="Rhea" id="RHEA-COMP:10700"/>
        <dbReference type="Rhea" id="RHEA-COMP:12313"/>
        <dbReference type="Rhea" id="RHEA-COMP:12314"/>
        <dbReference type="ChEBI" id="CHEBI:15377"/>
        <dbReference type="ChEBI" id="CHEBI:16044"/>
        <dbReference type="ChEBI" id="CHEBI:29950"/>
        <dbReference type="ChEBI" id="CHEBI:45764"/>
        <dbReference type="ChEBI" id="CHEBI:50058"/>
        <dbReference type="EC" id="1.8.4.12"/>
    </reaction>
</comment>
<evidence type="ECO:0000256" key="2">
    <source>
        <dbReference type="ARBA" id="ARBA00023002"/>
    </source>
</evidence>
<evidence type="ECO:0000256" key="3">
    <source>
        <dbReference type="ARBA" id="ARBA00048488"/>
    </source>
</evidence>
<dbReference type="AlphaFoldDB" id="A0A918VBW2"/>
<evidence type="ECO:0000313" key="5">
    <source>
        <dbReference type="EMBL" id="GGZ86924.1"/>
    </source>
</evidence>